<sequence>MMSQRAVGLVEQLAAEGVQSWLAVEGAPHIAVPGRLPPTLRAPAGVLLPAHAPPDPQAVRRLCERARVASASPIGGSSPGLVSAPVDPAYADDAPSLVRAARSLRASVDRPNLLVQIPATEAGLEAMSECLALGTSVNATLICTVEQADRVFDSLLDGIERALVAGTAPVETRVFLTCPVGLLDDAGVPDAGVATAGVAMARLLYALRERRLRNTWWRVLRAGSVAPPTLLWSSLRAHHLPRLIGWNTGVVLTAPELEAAASGVELAGDVMPGVREGEEELLLCGTGGGAGPRTAPDLLAAELTRCRNTWHTAAR</sequence>
<name>A0ABV5PK88_STRCM</name>
<dbReference type="SUPFAM" id="SSF51569">
    <property type="entry name" value="Aldolase"/>
    <property type="match status" value="1"/>
</dbReference>
<dbReference type="EMBL" id="JBHMCR010000019">
    <property type="protein sequence ID" value="MFB9523642.1"/>
    <property type="molecule type" value="Genomic_DNA"/>
</dbReference>
<dbReference type="RefSeq" id="WP_345219007.1">
    <property type="nucleotide sequence ID" value="NZ_BAAAXE010000001.1"/>
</dbReference>
<protein>
    <submittedName>
        <fullName evidence="2">Transaldolase family protein</fullName>
    </submittedName>
</protein>
<keyword evidence="3" id="KW-1185">Reference proteome</keyword>
<accession>A0ABV5PK88</accession>
<reference evidence="2 3" key="1">
    <citation type="submission" date="2024-09" db="EMBL/GenBank/DDBJ databases">
        <authorList>
            <person name="Sun Q."/>
            <person name="Mori K."/>
        </authorList>
    </citation>
    <scope>NUCLEOTIDE SEQUENCE [LARGE SCALE GENOMIC DNA]</scope>
    <source>
        <strain evidence="2 3">JCM 4362</strain>
    </source>
</reference>
<proteinExistence type="predicted"/>
<evidence type="ECO:0000313" key="2">
    <source>
        <dbReference type="EMBL" id="MFB9523642.1"/>
    </source>
</evidence>
<keyword evidence="1" id="KW-0704">Schiff base</keyword>
<dbReference type="Gene3D" id="3.20.20.70">
    <property type="entry name" value="Aldolase class I"/>
    <property type="match status" value="1"/>
</dbReference>
<dbReference type="PANTHER" id="PTHR10683:SF31">
    <property type="entry name" value="TRANSALDOLASE"/>
    <property type="match status" value="1"/>
</dbReference>
<comment type="caution">
    <text evidence="2">The sequence shown here is derived from an EMBL/GenBank/DDBJ whole genome shotgun (WGS) entry which is preliminary data.</text>
</comment>
<dbReference type="InterPro" id="IPR013785">
    <property type="entry name" value="Aldolase_TIM"/>
</dbReference>
<dbReference type="Pfam" id="PF00923">
    <property type="entry name" value="TAL_FSA"/>
    <property type="match status" value="1"/>
</dbReference>
<dbReference type="Proteomes" id="UP001589718">
    <property type="component" value="Unassembled WGS sequence"/>
</dbReference>
<organism evidence="2 3">
    <name type="scientific">Streptomyces cremeus</name>
    <dbReference type="NCBI Taxonomy" id="66881"/>
    <lineage>
        <taxon>Bacteria</taxon>
        <taxon>Bacillati</taxon>
        <taxon>Actinomycetota</taxon>
        <taxon>Actinomycetes</taxon>
        <taxon>Kitasatosporales</taxon>
        <taxon>Streptomycetaceae</taxon>
        <taxon>Streptomyces</taxon>
    </lineage>
</organism>
<gene>
    <name evidence="2" type="ORF">ACFFTU_27210</name>
</gene>
<dbReference type="PANTHER" id="PTHR10683">
    <property type="entry name" value="TRANSALDOLASE"/>
    <property type="match status" value="1"/>
</dbReference>
<dbReference type="InterPro" id="IPR001585">
    <property type="entry name" value="TAL/FSA"/>
</dbReference>
<evidence type="ECO:0000256" key="1">
    <source>
        <dbReference type="ARBA" id="ARBA00023270"/>
    </source>
</evidence>
<evidence type="ECO:0000313" key="3">
    <source>
        <dbReference type="Proteomes" id="UP001589718"/>
    </source>
</evidence>